<evidence type="ECO:0000313" key="6">
    <source>
        <dbReference type="EMBL" id="KEH32821.1"/>
    </source>
</evidence>
<reference evidence="6 9" key="1">
    <citation type="journal article" date="2011" name="Nature">
        <title>The Medicago genome provides insight into the evolution of rhizobial symbioses.</title>
        <authorList>
            <person name="Young N.D."/>
            <person name="Debelle F."/>
            <person name="Oldroyd G.E."/>
            <person name="Geurts R."/>
            <person name="Cannon S.B."/>
            <person name="Udvardi M.K."/>
            <person name="Benedito V.A."/>
            <person name="Mayer K.F."/>
            <person name="Gouzy J."/>
            <person name="Schoof H."/>
            <person name="Van de Peer Y."/>
            <person name="Proost S."/>
            <person name="Cook D.R."/>
            <person name="Meyers B.C."/>
            <person name="Spannagl M."/>
            <person name="Cheung F."/>
            <person name="De Mita S."/>
            <person name="Krishnakumar V."/>
            <person name="Gundlach H."/>
            <person name="Zhou S."/>
            <person name="Mudge J."/>
            <person name="Bharti A.K."/>
            <person name="Murray J.D."/>
            <person name="Naoumkina M.A."/>
            <person name="Rosen B."/>
            <person name="Silverstein K.A."/>
            <person name="Tang H."/>
            <person name="Rombauts S."/>
            <person name="Zhao P.X."/>
            <person name="Zhou P."/>
            <person name="Barbe V."/>
            <person name="Bardou P."/>
            <person name="Bechner M."/>
            <person name="Bellec A."/>
            <person name="Berger A."/>
            <person name="Berges H."/>
            <person name="Bidwell S."/>
            <person name="Bisseling T."/>
            <person name="Choisne N."/>
            <person name="Couloux A."/>
            <person name="Denny R."/>
            <person name="Deshpande S."/>
            <person name="Dai X."/>
            <person name="Doyle J.J."/>
            <person name="Dudez A.M."/>
            <person name="Farmer A.D."/>
            <person name="Fouteau S."/>
            <person name="Franken C."/>
            <person name="Gibelin C."/>
            <person name="Gish J."/>
            <person name="Goldstein S."/>
            <person name="Gonzalez A.J."/>
            <person name="Green P.J."/>
            <person name="Hallab A."/>
            <person name="Hartog M."/>
            <person name="Hua A."/>
            <person name="Humphray S.J."/>
            <person name="Jeong D.H."/>
            <person name="Jing Y."/>
            <person name="Jocker A."/>
            <person name="Kenton S.M."/>
            <person name="Kim D.J."/>
            <person name="Klee K."/>
            <person name="Lai H."/>
            <person name="Lang C."/>
            <person name="Lin S."/>
            <person name="Macmil S.L."/>
            <person name="Magdelenat G."/>
            <person name="Matthews L."/>
            <person name="McCorrison J."/>
            <person name="Monaghan E.L."/>
            <person name="Mun J.H."/>
            <person name="Najar F.Z."/>
            <person name="Nicholson C."/>
            <person name="Noirot C."/>
            <person name="O'Bleness M."/>
            <person name="Paule C.R."/>
            <person name="Poulain J."/>
            <person name="Prion F."/>
            <person name="Qin B."/>
            <person name="Qu C."/>
            <person name="Retzel E.F."/>
            <person name="Riddle C."/>
            <person name="Sallet E."/>
            <person name="Samain S."/>
            <person name="Samson N."/>
            <person name="Sanders I."/>
            <person name="Saurat O."/>
            <person name="Scarpelli C."/>
            <person name="Schiex T."/>
            <person name="Segurens B."/>
            <person name="Severin A.J."/>
            <person name="Sherrier D.J."/>
            <person name="Shi R."/>
            <person name="Sims S."/>
            <person name="Singer S.R."/>
            <person name="Sinharoy S."/>
            <person name="Sterck L."/>
            <person name="Viollet A."/>
            <person name="Wang B.B."/>
            <person name="Wang K."/>
            <person name="Wang M."/>
            <person name="Wang X."/>
            <person name="Warfsmann J."/>
            <person name="Weissenbach J."/>
            <person name="White D.D."/>
            <person name="White J.D."/>
            <person name="Wiley G.B."/>
            <person name="Wincker P."/>
            <person name="Xing Y."/>
            <person name="Yang L."/>
            <person name="Yao Z."/>
            <person name="Ying F."/>
            <person name="Zhai J."/>
            <person name="Zhou L."/>
            <person name="Zuber A."/>
            <person name="Denarie J."/>
            <person name="Dixon R.A."/>
            <person name="May G.D."/>
            <person name="Schwartz D.C."/>
            <person name="Rogers J."/>
            <person name="Quetier F."/>
            <person name="Town C.D."/>
            <person name="Roe B.A."/>
        </authorList>
    </citation>
    <scope>NUCLEOTIDE SEQUENCE [LARGE SCALE GENOMIC DNA]</scope>
    <source>
        <strain evidence="6">A17</strain>
        <strain evidence="8 9">cv. Jemalong A17</strain>
    </source>
</reference>
<gene>
    <name evidence="8" type="primary">25488479</name>
    <name evidence="6" type="ordered locus">MTR_3g006690</name>
    <name evidence="7" type="ORF">MtrunA17_Chr3g0078241</name>
</gene>
<dbReference type="EnsemblPlants" id="KEH32821">
    <property type="protein sequence ID" value="KEH32821"/>
    <property type="gene ID" value="MTR_3g006690"/>
</dbReference>
<dbReference type="Proteomes" id="UP000265566">
    <property type="component" value="Chromosome 3"/>
</dbReference>
<sequence length="469" mass="53202">MPAVKMVAKTPTTCKKDGRYPHVSQKSNTISKRPCSMVGVTDAMEDLDISCQTYLNGGFSVNKEYSKERDYDEHQMSCDEETILGKNSLPFNGCADSLVETDSFPVSVSAMSDSDTLLSYFNRPDDAHCNLFETVNKEQMTNPPDQADDSNFPNFEIPDMLDYYVDESFFGFTSDGINPFDDGLDYSTFSDLEFAGPNLLYDLPSTLDESIEAASYQYAGSCEEFQEPIPDSSWFNVICHQAKPLSEEHDARSCQLDSQRVDYTDPDIFISFLEVSDESNSLPALVSKETSKRKHVTLVLDLDETLIHSTMAQYDSRADFTIPVLLDKEYTVYVRKRPFLHEFLERVSKMFEIVIFTASKKIYAEKLLDVLDPDKKLFSRRLYRDSCIYQDGTFTKDLTVLGIDLAKVAIVDNSPQVFRLQVNNGIPIESWFDDPSDSALISLLPFLEKLVDVDDVRPIIAEKFENKKN</sequence>
<dbReference type="STRING" id="3880.A0A072UU09"/>
<evidence type="ECO:0000313" key="9">
    <source>
        <dbReference type="Proteomes" id="UP000002051"/>
    </source>
</evidence>
<dbReference type="Proteomes" id="UP000002051">
    <property type="component" value="Chromosome 3"/>
</dbReference>
<dbReference type="OrthoDB" id="277011at2759"/>
<evidence type="ECO:0000256" key="2">
    <source>
        <dbReference type="ARBA" id="ARBA00022912"/>
    </source>
</evidence>
<dbReference type="Gramene" id="rna13108">
    <property type="protein sequence ID" value="RHN65284.1"/>
    <property type="gene ID" value="gene13108"/>
</dbReference>
<evidence type="ECO:0000313" key="10">
    <source>
        <dbReference type="Proteomes" id="UP000265566"/>
    </source>
</evidence>
<reference evidence="6 9" key="2">
    <citation type="journal article" date="2014" name="BMC Genomics">
        <title>An improved genome release (version Mt4.0) for the model legume Medicago truncatula.</title>
        <authorList>
            <person name="Tang H."/>
            <person name="Krishnakumar V."/>
            <person name="Bidwell S."/>
            <person name="Rosen B."/>
            <person name="Chan A."/>
            <person name="Zhou S."/>
            <person name="Gentzbittel L."/>
            <person name="Childs K.L."/>
            <person name="Yandell M."/>
            <person name="Gundlach H."/>
            <person name="Mayer K.F."/>
            <person name="Schwartz D.C."/>
            <person name="Town C.D."/>
        </authorList>
    </citation>
    <scope>GENOME REANNOTATION</scope>
    <source>
        <strain evidence="6">A17</strain>
        <strain evidence="8 9">cv. Jemalong A17</strain>
    </source>
</reference>
<reference evidence="8" key="3">
    <citation type="submission" date="2015-04" db="UniProtKB">
        <authorList>
            <consortium name="EnsemblPlants"/>
        </authorList>
    </citation>
    <scope>IDENTIFICATION</scope>
    <source>
        <strain evidence="8">cv. Jemalong A17</strain>
    </source>
</reference>
<dbReference type="PANTHER" id="PTHR12210">
    <property type="entry name" value="DULLARD PROTEIN PHOSPHATASE"/>
    <property type="match status" value="1"/>
</dbReference>
<evidence type="ECO:0000256" key="1">
    <source>
        <dbReference type="ARBA" id="ARBA00022801"/>
    </source>
</evidence>
<reference evidence="10" key="4">
    <citation type="journal article" date="2018" name="Nat. Plants">
        <title>Whole-genome landscape of Medicago truncatula symbiotic genes.</title>
        <authorList>
            <person name="Pecrix Y."/>
            <person name="Staton S.E."/>
            <person name="Sallet E."/>
            <person name="Lelandais-Briere C."/>
            <person name="Moreau S."/>
            <person name="Carrere S."/>
            <person name="Blein T."/>
            <person name="Jardinaud M.F."/>
            <person name="Latrasse D."/>
            <person name="Zouine M."/>
            <person name="Zahm M."/>
            <person name="Kreplak J."/>
            <person name="Mayjonade B."/>
            <person name="Satge C."/>
            <person name="Perez M."/>
            <person name="Cauet S."/>
            <person name="Marande W."/>
            <person name="Chantry-Darmon C."/>
            <person name="Lopez-Roques C."/>
            <person name="Bouchez O."/>
            <person name="Berard A."/>
            <person name="Debelle F."/>
            <person name="Munos S."/>
            <person name="Bendahmane A."/>
            <person name="Berges H."/>
            <person name="Niebel A."/>
            <person name="Buitink J."/>
            <person name="Frugier F."/>
            <person name="Benhamed M."/>
            <person name="Crespi M."/>
            <person name="Gouzy J."/>
            <person name="Gamas P."/>
        </authorList>
    </citation>
    <scope>NUCLEOTIDE SEQUENCE [LARGE SCALE GENOMIC DNA]</scope>
    <source>
        <strain evidence="10">cv. Jemalong A17</strain>
    </source>
</reference>
<dbReference type="InterPro" id="IPR050365">
    <property type="entry name" value="TIM50"/>
</dbReference>
<evidence type="ECO:0000259" key="5">
    <source>
        <dbReference type="PROSITE" id="PS50969"/>
    </source>
</evidence>
<dbReference type="AlphaFoldDB" id="A0A072UU09"/>
<organism evidence="6 9">
    <name type="scientific">Medicago truncatula</name>
    <name type="common">Barrel medic</name>
    <name type="synonym">Medicago tribuloides</name>
    <dbReference type="NCBI Taxonomy" id="3880"/>
    <lineage>
        <taxon>Eukaryota</taxon>
        <taxon>Viridiplantae</taxon>
        <taxon>Streptophyta</taxon>
        <taxon>Embryophyta</taxon>
        <taxon>Tracheophyta</taxon>
        <taxon>Spermatophyta</taxon>
        <taxon>Magnoliopsida</taxon>
        <taxon>eudicotyledons</taxon>
        <taxon>Gunneridae</taxon>
        <taxon>Pentapetalae</taxon>
        <taxon>rosids</taxon>
        <taxon>fabids</taxon>
        <taxon>Fabales</taxon>
        <taxon>Fabaceae</taxon>
        <taxon>Papilionoideae</taxon>
        <taxon>50 kb inversion clade</taxon>
        <taxon>NPAAA clade</taxon>
        <taxon>Hologalegina</taxon>
        <taxon>IRL clade</taxon>
        <taxon>Trifolieae</taxon>
        <taxon>Medicago</taxon>
    </lineage>
</organism>
<evidence type="ECO:0000313" key="7">
    <source>
        <dbReference type="EMBL" id="RHN65284.1"/>
    </source>
</evidence>
<dbReference type="Pfam" id="PF03031">
    <property type="entry name" value="NIF"/>
    <property type="match status" value="1"/>
</dbReference>
<dbReference type="HOGENOM" id="CLU_034042_0_0_1"/>
<proteinExistence type="inferred from homology"/>
<evidence type="ECO:0000256" key="4">
    <source>
        <dbReference type="ARBA" id="ARBA00038355"/>
    </source>
</evidence>
<dbReference type="NCBIfam" id="TIGR02251">
    <property type="entry name" value="HIF-SF_euk"/>
    <property type="match status" value="1"/>
</dbReference>
<comment type="function">
    <text evidence="3">Probable phosphatase.</text>
</comment>
<name>A0A072UU09_MEDTR</name>
<feature type="domain" description="FCP1 homology" evidence="5">
    <location>
        <begin position="291"/>
        <end position="450"/>
    </location>
</feature>
<dbReference type="InterPro" id="IPR004274">
    <property type="entry name" value="FCP1_dom"/>
</dbReference>
<dbReference type="InterPro" id="IPR036412">
    <property type="entry name" value="HAD-like_sf"/>
</dbReference>
<dbReference type="SMART" id="SM00577">
    <property type="entry name" value="CPDc"/>
    <property type="match status" value="1"/>
</dbReference>
<comment type="similarity">
    <text evidence="4">Belongs to the CTDSPL2 family.</text>
</comment>
<dbReference type="EMBL" id="PSQE01000003">
    <property type="protein sequence ID" value="RHN65284.1"/>
    <property type="molecule type" value="Genomic_DNA"/>
</dbReference>
<reference evidence="7" key="5">
    <citation type="journal article" date="2018" name="Nat. Plants">
        <title>Whole-genome landscape of Medicago truncatula symbiotic genes.</title>
        <authorList>
            <person name="Pecrix Y."/>
            <person name="Gamas P."/>
            <person name="Carrere S."/>
        </authorList>
    </citation>
    <scope>NUCLEOTIDE SEQUENCE</scope>
    <source>
        <tissue evidence="7">Leaves</tissue>
    </source>
</reference>
<dbReference type="InterPro" id="IPR011948">
    <property type="entry name" value="Dullard_phosphatase"/>
</dbReference>
<dbReference type="Gene3D" id="3.40.50.1000">
    <property type="entry name" value="HAD superfamily/HAD-like"/>
    <property type="match status" value="1"/>
</dbReference>
<protein>
    <submittedName>
        <fullName evidence="6">NLI interacting factor-like phosphatase</fullName>
    </submittedName>
</protein>
<dbReference type="GO" id="GO:0005634">
    <property type="term" value="C:nucleus"/>
    <property type="evidence" value="ECO:0007669"/>
    <property type="project" value="UniProtKB-ARBA"/>
</dbReference>
<accession>A0A072UU09</accession>
<dbReference type="EMBL" id="CM001219">
    <property type="protein sequence ID" value="KEH32821.1"/>
    <property type="molecule type" value="Genomic_DNA"/>
</dbReference>
<dbReference type="FunFam" id="3.40.50.1000:FF:000015">
    <property type="entry name" value="CTD small phosphatase-like protein 2"/>
    <property type="match status" value="1"/>
</dbReference>
<dbReference type="GO" id="GO:0004721">
    <property type="term" value="F:phosphoprotein phosphatase activity"/>
    <property type="evidence" value="ECO:0000318"/>
    <property type="project" value="GO_Central"/>
</dbReference>
<dbReference type="KEGG" id="mtr:25488479"/>
<dbReference type="SUPFAM" id="SSF56784">
    <property type="entry name" value="HAD-like"/>
    <property type="match status" value="1"/>
</dbReference>
<keyword evidence="2" id="KW-0904">Protein phosphatase</keyword>
<dbReference type="PROSITE" id="PS50969">
    <property type="entry name" value="FCP1"/>
    <property type="match status" value="1"/>
</dbReference>
<evidence type="ECO:0000256" key="3">
    <source>
        <dbReference type="ARBA" id="ARBA00037324"/>
    </source>
</evidence>
<dbReference type="InterPro" id="IPR023214">
    <property type="entry name" value="HAD_sf"/>
</dbReference>
<keyword evidence="1 7" id="KW-0378">Hydrolase</keyword>
<dbReference type="CDD" id="cd07521">
    <property type="entry name" value="HAD_FCP1-like"/>
    <property type="match status" value="1"/>
</dbReference>
<evidence type="ECO:0000313" key="8">
    <source>
        <dbReference type="EnsemblPlants" id="KEH32821"/>
    </source>
</evidence>
<keyword evidence="9" id="KW-1185">Reference proteome</keyword>